<sequence>MDRSFDSDRVRIALAIGEIINSDKVCRLLGSSRPRLWRLKVPRRLTSYNIGAEGEQVNDISRLVPLRRSQGISRSALKAFSFTSRDWSVARKMSWVSRRQTTRTEDTAYSLMGISDINMPLLYEEGNKSLHETARGDHENHVRPHHILLARFQYNKVYPPGFPGQITCRI</sequence>
<organism evidence="1 2">
    <name type="scientific">Immersiella caudata</name>
    <dbReference type="NCBI Taxonomy" id="314043"/>
    <lineage>
        <taxon>Eukaryota</taxon>
        <taxon>Fungi</taxon>
        <taxon>Dikarya</taxon>
        <taxon>Ascomycota</taxon>
        <taxon>Pezizomycotina</taxon>
        <taxon>Sordariomycetes</taxon>
        <taxon>Sordariomycetidae</taxon>
        <taxon>Sordariales</taxon>
        <taxon>Lasiosphaeriaceae</taxon>
        <taxon>Immersiella</taxon>
    </lineage>
</organism>
<dbReference type="EMBL" id="JAULSU010000007">
    <property type="protein sequence ID" value="KAK0611250.1"/>
    <property type="molecule type" value="Genomic_DNA"/>
</dbReference>
<evidence type="ECO:0000313" key="1">
    <source>
        <dbReference type="EMBL" id="KAK0611250.1"/>
    </source>
</evidence>
<dbReference type="AlphaFoldDB" id="A0AA39U598"/>
<dbReference type="PANTHER" id="PTHR10622">
    <property type="entry name" value="HET DOMAIN-CONTAINING PROTEIN"/>
    <property type="match status" value="1"/>
</dbReference>
<evidence type="ECO:0000313" key="2">
    <source>
        <dbReference type="Proteomes" id="UP001175000"/>
    </source>
</evidence>
<comment type="caution">
    <text evidence="1">The sequence shown here is derived from an EMBL/GenBank/DDBJ whole genome shotgun (WGS) entry which is preliminary data.</text>
</comment>
<protein>
    <submittedName>
        <fullName evidence="1">Uncharacterized protein</fullName>
    </submittedName>
</protein>
<reference evidence="1" key="1">
    <citation type="submission" date="2023-06" db="EMBL/GenBank/DDBJ databases">
        <title>Genome-scale phylogeny and comparative genomics of the fungal order Sordariales.</title>
        <authorList>
            <consortium name="Lawrence Berkeley National Laboratory"/>
            <person name="Hensen N."/>
            <person name="Bonometti L."/>
            <person name="Westerberg I."/>
            <person name="Brannstrom I.O."/>
            <person name="Guillou S."/>
            <person name="Cros-Aarteil S."/>
            <person name="Calhoun S."/>
            <person name="Haridas S."/>
            <person name="Kuo A."/>
            <person name="Mondo S."/>
            <person name="Pangilinan J."/>
            <person name="Riley R."/>
            <person name="Labutti K."/>
            <person name="Andreopoulos B."/>
            <person name="Lipzen A."/>
            <person name="Chen C."/>
            <person name="Yanf M."/>
            <person name="Daum C."/>
            <person name="Ng V."/>
            <person name="Clum A."/>
            <person name="Steindorff A."/>
            <person name="Ohm R."/>
            <person name="Martin F."/>
            <person name="Silar P."/>
            <person name="Natvig D."/>
            <person name="Lalanne C."/>
            <person name="Gautier V."/>
            <person name="Ament-Velasquez S.L."/>
            <person name="Kruys A."/>
            <person name="Hutchinson M.I."/>
            <person name="Powell A.J."/>
            <person name="Barry K."/>
            <person name="Miller A.N."/>
            <person name="Grigoriev I.V."/>
            <person name="Debuchy R."/>
            <person name="Gladieux P."/>
            <person name="Thoren M.H."/>
            <person name="Johannesson H."/>
        </authorList>
    </citation>
    <scope>NUCLEOTIDE SEQUENCE</scope>
    <source>
        <strain evidence="1">CBS 606.72</strain>
    </source>
</reference>
<gene>
    <name evidence="1" type="ORF">B0T14DRAFT_530026</name>
</gene>
<accession>A0AA39U598</accession>
<dbReference type="PANTHER" id="PTHR10622:SF10">
    <property type="entry name" value="HET DOMAIN-CONTAINING PROTEIN"/>
    <property type="match status" value="1"/>
</dbReference>
<dbReference type="Proteomes" id="UP001175000">
    <property type="component" value="Unassembled WGS sequence"/>
</dbReference>
<proteinExistence type="predicted"/>
<keyword evidence="2" id="KW-1185">Reference proteome</keyword>
<name>A0AA39U598_9PEZI</name>